<dbReference type="InterPro" id="IPR005019">
    <property type="entry name" value="Adenine_glyco"/>
</dbReference>
<accession>A0ABU0IQ78</accession>
<evidence type="ECO:0000313" key="2">
    <source>
        <dbReference type="Proteomes" id="UP001228905"/>
    </source>
</evidence>
<organism evidence="1 2">
    <name type="scientific">Caulobacter ginsengisoli</name>
    <dbReference type="NCBI Taxonomy" id="400775"/>
    <lineage>
        <taxon>Bacteria</taxon>
        <taxon>Pseudomonadati</taxon>
        <taxon>Pseudomonadota</taxon>
        <taxon>Alphaproteobacteria</taxon>
        <taxon>Caulobacterales</taxon>
        <taxon>Caulobacteraceae</taxon>
        <taxon>Caulobacter</taxon>
    </lineage>
</organism>
<dbReference type="PANTHER" id="PTHR30037:SF3">
    <property type="entry name" value="BLR0857 PROTEIN"/>
    <property type="match status" value="1"/>
</dbReference>
<keyword evidence="2" id="KW-1185">Reference proteome</keyword>
<dbReference type="InterPro" id="IPR011257">
    <property type="entry name" value="DNA_glycosylase"/>
</dbReference>
<dbReference type="PANTHER" id="PTHR30037">
    <property type="entry name" value="DNA-3-METHYLADENINE GLYCOSYLASE 1"/>
    <property type="match status" value="1"/>
</dbReference>
<proteinExistence type="predicted"/>
<sequence length="234" mass="25288">MASPFIIWFPAVMQSFAKIRARAAARHGGEAALAERMPAMKTAAELAAIPDDRWLSQMSKCVFQAGFSWTVVDKKWPGTEDAFWGFDVAHCRSMSDEEFDALLKDGRIIRNGAKVRSVANNAAMLMDLAAEHGSAGKLFAEWPAEDYIGLLDLLKTRGDRLGGNAGMMAMRFMGRDGFVTSQDMVKALIGEGVLDGPPGSKKSMKAIQAAFNAWAGESGQTFAAISRTLAMSVD</sequence>
<dbReference type="RefSeq" id="WP_307348611.1">
    <property type="nucleotide sequence ID" value="NZ_JAUSVS010000002.1"/>
</dbReference>
<dbReference type="EMBL" id="JAUSVS010000002">
    <property type="protein sequence ID" value="MDQ0464169.1"/>
    <property type="molecule type" value="Genomic_DNA"/>
</dbReference>
<dbReference type="Proteomes" id="UP001228905">
    <property type="component" value="Unassembled WGS sequence"/>
</dbReference>
<gene>
    <name evidence="1" type="ORF">QO010_001940</name>
</gene>
<evidence type="ECO:0000313" key="1">
    <source>
        <dbReference type="EMBL" id="MDQ0464169.1"/>
    </source>
</evidence>
<protein>
    <submittedName>
        <fullName evidence="1">3-methyladenine DNA glycosylase Tag</fullName>
    </submittedName>
</protein>
<dbReference type="Pfam" id="PF03352">
    <property type="entry name" value="Adenine_glyco"/>
    <property type="match status" value="1"/>
</dbReference>
<comment type="caution">
    <text evidence="1">The sequence shown here is derived from an EMBL/GenBank/DDBJ whole genome shotgun (WGS) entry which is preliminary data.</text>
</comment>
<dbReference type="Gene3D" id="1.10.340.30">
    <property type="entry name" value="Hypothetical protein, domain 2"/>
    <property type="match status" value="1"/>
</dbReference>
<name>A0ABU0IQ78_9CAUL</name>
<dbReference type="InterPro" id="IPR052891">
    <property type="entry name" value="DNA-3mA_glycosylase"/>
</dbReference>
<reference evidence="1 2" key="1">
    <citation type="submission" date="2023-07" db="EMBL/GenBank/DDBJ databases">
        <title>Genomic Encyclopedia of Type Strains, Phase IV (KMG-IV): sequencing the most valuable type-strain genomes for metagenomic binning, comparative biology and taxonomic classification.</title>
        <authorList>
            <person name="Goeker M."/>
        </authorList>
    </citation>
    <scope>NUCLEOTIDE SEQUENCE [LARGE SCALE GENOMIC DNA]</scope>
    <source>
        <strain evidence="1 2">DSM 18695</strain>
    </source>
</reference>
<dbReference type="SUPFAM" id="SSF48150">
    <property type="entry name" value="DNA-glycosylase"/>
    <property type="match status" value="1"/>
</dbReference>